<organism evidence="2 4">
    <name type="scientific">Corynebacterium antarcticum</name>
    <dbReference type="NCBI Taxonomy" id="2800405"/>
    <lineage>
        <taxon>Bacteria</taxon>
        <taxon>Bacillati</taxon>
        <taxon>Actinomycetota</taxon>
        <taxon>Actinomycetes</taxon>
        <taxon>Mycobacteriales</taxon>
        <taxon>Corynebacteriaceae</taxon>
        <taxon>Corynebacterium</taxon>
    </lineage>
</organism>
<evidence type="ECO:0000313" key="3">
    <source>
        <dbReference type="Proteomes" id="UP000650005"/>
    </source>
</evidence>
<dbReference type="Gene3D" id="1.10.10.10">
    <property type="entry name" value="Winged helix-like DNA-binding domain superfamily/Winged helix DNA-binding domain"/>
    <property type="match status" value="1"/>
</dbReference>
<sequence length="361" mass="38045">MSTLAVSARTPVFRRPTMPTARCLHHMMHSQLTIRGELVAATGLSQPTVTRAVTSLVGAGLIHERPDLVRATGPGRPRIPLEMTPTPWLHIGAAIGADGGTLGVFDTRGRVLRETTFPPYTDTTGTADTAEHLIAGIHRLLSRLAVPVADIGVAVTTPDTGFLGERLTEEFGCPVTVGDLTAALAAAELLTTGATTDPILIIHLDRGLTLAVADDDGVTAHPVDTDLGPEILARRLIDAGFLPDQKPRGFTGLLPGETPQTPQLRSLLDDRARDLGETVARLTRDTGAGTVVLAGPGFTVDPGGYRELALAVNPNVDKRVAIRIVPDAATLARAVARTVALDRLLSDPAAVHAELIDRNQL</sequence>
<accession>A0A9Q4CBQ3</accession>
<reference evidence="1" key="1">
    <citation type="submission" date="2021-01" db="EMBL/GenBank/DDBJ databases">
        <title>Characterization of Corynebacterium spp. from penguins.</title>
        <authorList>
            <person name="Svec P."/>
        </authorList>
    </citation>
    <scope>NUCLEOTIDE SEQUENCE</scope>
    <source>
        <strain evidence="1">CCM 8835</strain>
    </source>
</reference>
<reference evidence="2" key="2">
    <citation type="submission" date="2022-11" db="EMBL/GenBank/DDBJ databases">
        <title>Corynebacterium sp. isolated from Penguins.</title>
        <authorList>
            <person name="Sedlar K."/>
            <person name="Svec P."/>
        </authorList>
    </citation>
    <scope>NUCLEOTIDE SEQUENCE</scope>
    <source>
        <strain evidence="2">P5875</strain>
    </source>
</reference>
<keyword evidence="3" id="KW-1185">Reference proteome</keyword>
<dbReference type="InterPro" id="IPR043129">
    <property type="entry name" value="ATPase_NBD"/>
</dbReference>
<evidence type="ECO:0000313" key="1">
    <source>
        <dbReference type="EMBL" id="MBK1844237.1"/>
    </source>
</evidence>
<proteinExistence type="predicted"/>
<dbReference type="Proteomes" id="UP001070238">
    <property type="component" value="Unassembled WGS sequence"/>
</dbReference>
<dbReference type="Proteomes" id="UP000650005">
    <property type="component" value="Unassembled WGS sequence"/>
</dbReference>
<name>A0A9Q4CBQ3_9CORY</name>
<dbReference type="RefSeq" id="WP_200258157.1">
    <property type="nucleotide sequence ID" value="NZ_JAENIP020000002.1"/>
</dbReference>
<dbReference type="InterPro" id="IPR036390">
    <property type="entry name" value="WH_DNA-bd_sf"/>
</dbReference>
<dbReference type="Gene3D" id="3.30.420.40">
    <property type="match status" value="1"/>
</dbReference>
<comment type="caution">
    <text evidence="2">The sequence shown here is derived from an EMBL/GenBank/DDBJ whole genome shotgun (WGS) entry which is preliminary data.</text>
</comment>
<protein>
    <submittedName>
        <fullName evidence="2">MarR family transcriptional regulator</fullName>
    </submittedName>
    <submittedName>
        <fullName evidence="1">ROK family transcriptional regulator</fullName>
    </submittedName>
</protein>
<dbReference type="EMBL" id="JAPMKX010000002">
    <property type="protein sequence ID" value="MCX7537846.1"/>
    <property type="molecule type" value="Genomic_DNA"/>
</dbReference>
<dbReference type="SUPFAM" id="SSF53067">
    <property type="entry name" value="Actin-like ATPase domain"/>
    <property type="match status" value="1"/>
</dbReference>
<evidence type="ECO:0000313" key="2">
    <source>
        <dbReference type="EMBL" id="MCX7537846.1"/>
    </source>
</evidence>
<dbReference type="SUPFAM" id="SSF46785">
    <property type="entry name" value="Winged helix' DNA-binding domain"/>
    <property type="match status" value="1"/>
</dbReference>
<evidence type="ECO:0000313" key="4">
    <source>
        <dbReference type="Proteomes" id="UP001070238"/>
    </source>
</evidence>
<dbReference type="InterPro" id="IPR036388">
    <property type="entry name" value="WH-like_DNA-bd_sf"/>
</dbReference>
<dbReference type="EMBL" id="JAENIP010000012">
    <property type="protein sequence ID" value="MBK1844237.1"/>
    <property type="molecule type" value="Genomic_DNA"/>
</dbReference>
<dbReference type="AlphaFoldDB" id="A0A9Q4CBQ3"/>
<gene>
    <name evidence="1" type="ORF">JIM95_06540</name>
    <name evidence="2" type="ORF">OS123_04715</name>
</gene>